<dbReference type="InterPro" id="IPR003593">
    <property type="entry name" value="AAA+_ATPase"/>
</dbReference>
<evidence type="ECO:0000313" key="3">
    <source>
        <dbReference type="EMBL" id="WMW64531.1"/>
    </source>
</evidence>
<protein>
    <submittedName>
        <fullName evidence="3">ATP-binding protein</fullName>
    </submittedName>
</protein>
<evidence type="ECO:0000256" key="1">
    <source>
        <dbReference type="RuleBase" id="RU003651"/>
    </source>
</evidence>
<dbReference type="Gene3D" id="3.40.50.300">
    <property type="entry name" value="P-loop containing nucleotide triphosphate hydrolases"/>
    <property type="match status" value="1"/>
</dbReference>
<accession>A0ABY9QZM8</accession>
<keyword evidence="1 3" id="KW-0067">ATP-binding</keyword>
<proteinExistence type="inferred from homology"/>
<dbReference type="InterPro" id="IPR003959">
    <property type="entry name" value="ATPase_AAA_core"/>
</dbReference>
<dbReference type="InterPro" id="IPR003960">
    <property type="entry name" value="ATPase_AAA_CS"/>
</dbReference>
<keyword evidence="1" id="KW-0547">Nucleotide-binding</keyword>
<dbReference type="PANTHER" id="PTHR23077">
    <property type="entry name" value="AAA-FAMILY ATPASE"/>
    <property type="match status" value="1"/>
</dbReference>
<dbReference type="SMART" id="SM00382">
    <property type="entry name" value="AAA"/>
    <property type="match status" value="1"/>
</dbReference>
<dbReference type="GO" id="GO:0005524">
    <property type="term" value="F:ATP binding"/>
    <property type="evidence" value="ECO:0007669"/>
    <property type="project" value="UniProtKB-KW"/>
</dbReference>
<gene>
    <name evidence="3" type="ORF">KPS_002564</name>
</gene>
<organism evidence="3 4">
    <name type="scientific">Nitratidesulfovibrio liaohensis</name>
    <dbReference type="NCBI Taxonomy" id="2604158"/>
    <lineage>
        <taxon>Bacteria</taxon>
        <taxon>Pseudomonadati</taxon>
        <taxon>Thermodesulfobacteriota</taxon>
        <taxon>Desulfovibrionia</taxon>
        <taxon>Desulfovibrionales</taxon>
        <taxon>Desulfovibrionaceae</taxon>
        <taxon>Nitratidesulfovibrio</taxon>
    </lineage>
</organism>
<dbReference type="Proteomes" id="UP001180616">
    <property type="component" value="Chromosome"/>
</dbReference>
<keyword evidence="4" id="KW-1185">Reference proteome</keyword>
<dbReference type="SUPFAM" id="SSF52540">
    <property type="entry name" value="P-loop containing nucleoside triphosphate hydrolases"/>
    <property type="match status" value="1"/>
</dbReference>
<dbReference type="CDD" id="cd19481">
    <property type="entry name" value="RecA-like_protease"/>
    <property type="match status" value="1"/>
</dbReference>
<feature type="domain" description="AAA+ ATPase" evidence="2">
    <location>
        <begin position="266"/>
        <end position="403"/>
    </location>
</feature>
<dbReference type="Pfam" id="PF00004">
    <property type="entry name" value="AAA"/>
    <property type="match status" value="1"/>
</dbReference>
<dbReference type="Gene3D" id="1.10.8.60">
    <property type="match status" value="1"/>
</dbReference>
<name>A0ABY9QZM8_9BACT</name>
<dbReference type="InterPro" id="IPR050168">
    <property type="entry name" value="AAA_ATPase_domain"/>
</dbReference>
<dbReference type="InterPro" id="IPR027417">
    <property type="entry name" value="P-loop_NTPase"/>
</dbReference>
<dbReference type="PROSITE" id="PS00674">
    <property type="entry name" value="AAA"/>
    <property type="match status" value="1"/>
</dbReference>
<comment type="similarity">
    <text evidence="1">Belongs to the AAA ATPase family.</text>
</comment>
<sequence length="490" mass="54114">MAKDLWLPKGFELPDGSKIRSLLYSGDEWQVYDTNGSNNILLTRPELAQKWDEFGFLDDSLFGDVAYGNESFRSLSSHKKYTLTAVENGKSPESKVDALAFAFALKESRKLSEDASFHDAVYVEQYSRLLPAWTLTPHVEDEVVLGTWITGGVVISTESFRRLTNLTGWMPAGDLAEIVKAAGFSVPADAGLLAKCKPASQAKSDAKAAIAKETVVEPDQPQTPDEPAEAKVFKLPGRPQLEEFFNEHVIDIIFNAEKYQPLGIDFPSAIVLHGPPGCGKTFAVERLVEFIDWPIHSIDSNSVGSPYIHETSKKISEVFDKAIDGAPSVVVIDEMESFLSDRRSDSSSGLHHVEEVAEFLRRIPEAIKNKVLIIAMTNLIEMIDPAILRRGRFDHIIEVGMPSREEVASLVDSLLSKLSKVDDLNVDKVLDTLTGKALSDSAFVIREAARLAAKAGKTKLDQQSIEAALNSLPKDQEKKSRRIGFVWDDK</sequence>
<evidence type="ECO:0000313" key="4">
    <source>
        <dbReference type="Proteomes" id="UP001180616"/>
    </source>
</evidence>
<dbReference type="RefSeq" id="WP_309540617.1">
    <property type="nucleotide sequence ID" value="NZ_CP133659.1"/>
</dbReference>
<dbReference type="EMBL" id="CP133659">
    <property type="protein sequence ID" value="WMW64531.1"/>
    <property type="molecule type" value="Genomic_DNA"/>
</dbReference>
<evidence type="ECO:0000259" key="2">
    <source>
        <dbReference type="SMART" id="SM00382"/>
    </source>
</evidence>
<reference evidence="3" key="1">
    <citation type="submission" date="2023-09" db="EMBL/GenBank/DDBJ databases">
        <authorList>
            <consortium name="CW5 consortium"/>
            <person name="Lu C.-W."/>
        </authorList>
    </citation>
    <scope>NUCLEOTIDE SEQUENCE</scope>
    <source>
        <strain evidence="3">KPS</strain>
    </source>
</reference>